<proteinExistence type="predicted"/>
<name>A0AAV9V920_9PEZI</name>
<comment type="caution">
    <text evidence="2">The sequence shown here is derived from an EMBL/GenBank/DDBJ whole genome shotgun (WGS) entry which is preliminary data.</text>
</comment>
<evidence type="ECO:0000313" key="3">
    <source>
        <dbReference type="Proteomes" id="UP001373714"/>
    </source>
</evidence>
<gene>
    <name evidence="2" type="ORF">TWF730_008451</name>
</gene>
<keyword evidence="3" id="KW-1185">Reference proteome</keyword>
<feature type="compositionally biased region" description="Acidic residues" evidence="1">
    <location>
        <begin position="347"/>
        <end position="364"/>
    </location>
</feature>
<feature type="region of interest" description="Disordered" evidence="1">
    <location>
        <begin position="332"/>
        <end position="381"/>
    </location>
</feature>
<dbReference type="Proteomes" id="UP001373714">
    <property type="component" value="Unassembled WGS sequence"/>
</dbReference>
<feature type="compositionally biased region" description="Gly residues" evidence="1">
    <location>
        <begin position="445"/>
        <end position="462"/>
    </location>
</feature>
<feature type="compositionally biased region" description="Basic residues" evidence="1">
    <location>
        <begin position="468"/>
        <end position="477"/>
    </location>
</feature>
<dbReference type="AlphaFoldDB" id="A0AAV9V920"/>
<reference evidence="2 3" key="1">
    <citation type="submission" date="2019-10" db="EMBL/GenBank/DDBJ databases">
        <authorList>
            <person name="Palmer J.M."/>
        </authorList>
    </citation>
    <scope>NUCLEOTIDE SEQUENCE [LARGE SCALE GENOMIC DNA]</scope>
    <source>
        <strain evidence="2 3">TWF730</strain>
    </source>
</reference>
<dbReference type="EMBL" id="JAVHNS010000005">
    <property type="protein sequence ID" value="KAK6354031.1"/>
    <property type="molecule type" value="Genomic_DNA"/>
</dbReference>
<feature type="compositionally biased region" description="Basic and acidic residues" evidence="1">
    <location>
        <begin position="116"/>
        <end position="126"/>
    </location>
</feature>
<accession>A0AAV9V920</accession>
<feature type="region of interest" description="Disordered" evidence="1">
    <location>
        <begin position="437"/>
        <end position="491"/>
    </location>
</feature>
<sequence>MFDGDTICQWYSISTTEPKDHNEKKKLGVEKDNNSSLGKRGDIRAKETKPVTALPILDTNQIGSSLVSSRDLSVSTIGSKTSLTQTTTLSMPENITVPLDPPAISMSARNSSTPKIPEKKGLSMRNDEDGDYGFENTDFYQVEVGITCPDPNNIIDRWTPDVYRSRYVTRYADWQSEVSVSSREAVIEQLTQMMLDCQMCDCLLEEGSIDGSWALAPNRRNMNYPGNCPDQGAADWCNQVLGCYCERVAHLPTGGPPVYLLDRLGPGLYRAGGHRNLAQLESMRRFMRDREAARSGDTHGGDLPPTFESLEGIAPFPEEPATAERYLVPDPQEEEEPVVLQGPPPEPEPEVEPELEVEPPDYVDNEVVPGYAPRDPLRHRRPRVDHRFAGDLDAAPGPSRSDSVRLRDRFMRAFDRFNDAAIRNRWGAWTEGGMPFEVVPPRDFGPGGPGPSGSGSGSGGSFSGFRSGRGRGFKLKRRNEDAPIQETNNSI</sequence>
<feature type="compositionally biased region" description="Basic and acidic residues" evidence="1">
    <location>
        <begin position="290"/>
        <end position="300"/>
    </location>
</feature>
<evidence type="ECO:0000313" key="2">
    <source>
        <dbReference type="EMBL" id="KAK6354031.1"/>
    </source>
</evidence>
<evidence type="ECO:0000256" key="1">
    <source>
        <dbReference type="SAM" id="MobiDB-lite"/>
    </source>
</evidence>
<organism evidence="2 3">
    <name type="scientific">Orbilia blumenaviensis</name>
    <dbReference type="NCBI Taxonomy" id="1796055"/>
    <lineage>
        <taxon>Eukaryota</taxon>
        <taxon>Fungi</taxon>
        <taxon>Dikarya</taxon>
        <taxon>Ascomycota</taxon>
        <taxon>Pezizomycotina</taxon>
        <taxon>Orbiliomycetes</taxon>
        <taxon>Orbiliales</taxon>
        <taxon>Orbiliaceae</taxon>
        <taxon>Orbilia</taxon>
    </lineage>
</organism>
<feature type="region of interest" description="Disordered" evidence="1">
    <location>
        <begin position="106"/>
        <end position="126"/>
    </location>
</feature>
<protein>
    <submittedName>
        <fullName evidence="2">Uncharacterized protein</fullName>
    </submittedName>
</protein>
<feature type="region of interest" description="Disordered" evidence="1">
    <location>
        <begin position="290"/>
        <end position="313"/>
    </location>
</feature>
<feature type="region of interest" description="Disordered" evidence="1">
    <location>
        <begin position="19"/>
        <end position="41"/>
    </location>
</feature>